<name>A0A081P222_9BACL</name>
<organism evidence="2 3">
    <name type="scientific">Paenibacillus tyrfis</name>
    <dbReference type="NCBI Taxonomy" id="1501230"/>
    <lineage>
        <taxon>Bacteria</taxon>
        <taxon>Bacillati</taxon>
        <taxon>Bacillota</taxon>
        <taxon>Bacilli</taxon>
        <taxon>Bacillales</taxon>
        <taxon>Paenibacillaceae</taxon>
        <taxon>Paenibacillus</taxon>
    </lineage>
</organism>
<protein>
    <submittedName>
        <fullName evidence="2">Uncharacterized protein</fullName>
    </submittedName>
</protein>
<proteinExistence type="predicted"/>
<dbReference type="EMBL" id="JNVM01000014">
    <property type="protein sequence ID" value="KEQ24745.1"/>
    <property type="molecule type" value="Genomic_DNA"/>
</dbReference>
<gene>
    <name evidence="2" type="ORF">ET33_06610</name>
</gene>
<comment type="caution">
    <text evidence="2">The sequence shown here is derived from an EMBL/GenBank/DDBJ whole genome shotgun (WGS) entry which is preliminary data.</text>
</comment>
<keyword evidence="1" id="KW-1133">Transmembrane helix</keyword>
<evidence type="ECO:0000313" key="2">
    <source>
        <dbReference type="EMBL" id="KEQ24745.1"/>
    </source>
</evidence>
<reference evidence="2 3" key="1">
    <citation type="submission" date="2014-06" db="EMBL/GenBank/DDBJ databases">
        <title>Draft genome sequence of Paenibacillus sp. MSt1.</title>
        <authorList>
            <person name="Aw Y.K."/>
            <person name="Ong K.S."/>
            <person name="Gan H.M."/>
            <person name="Lee S.M."/>
        </authorList>
    </citation>
    <scope>NUCLEOTIDE SEQUENCE [LARGE SCALE GENOMIC DNA]</scope>
    <source>
        <strain evidence="2 3">MSt1</strain>
    </source>
</reference>
<feature type="transmembrane region" description="Helical" evidence="1">
    <location>
        <begin position="52"/>
        <end position="73"/>
    </location>
</feature>
<feature type="transmembrane region" description="Helical" evidence="1">
    <location>
        <begin position="7"/>
        <end position="40"/>
    </location>
</feature>
<keyword evidence="1" id="KW-0472">Membrane</keyword>
<evidence type="ECO:0000256" key="1">
    <source>
        <dbReference type="SAM" id="Phobius"/>
    </source>
</evidence>
<accession>A0A081P222</accession>
<evidence type="ECO:0000313" key="3">
    <source>
        <dbReference type="Proteomes" id="UP000028123"/>
    </source>
</evidence>
<keyword evidence="3" id="KW-1185">Reference proteome</keyword>
<dbReference type="AlphaFoldDB" id="A0A081P222"/>
<sequence>MRLKYPLSLGIFFGVMYFVWGLTISAVWKTVLLACLVMVIEYPLDKMGITKRVIPVPVGIAVFTMIPILFTLITR</sequence>
<dbReference type="Proteomes" id="UP000028123">
    <property type="component" value="Unassembled WGS sequence"/>
</dbReference>
<keyword evidence="1" id="KW-0812">Transmembrane</keyword>